<dbReference type="InterPro" id="IPR036397">
    <property type="entry name" value="RNaseH_sf"/>
</dbReference>
<evidence type="ECO:0000313" key="3">
    <source>
        <dbReference type="Proteomes" id="UP000502823"/>
    </source>
</evidence>
<dbReference type="OrthoDB" id="8190404at2759"/>
<dbReference type="InterPro" id="IPR001888">
    <property type="entry name" value="Transposase_1"/>
</dbReference>
<dbReference type="Gene3D" id="3.30.420.10">
    <property type="entry name" value="Ribonuclease H-like superfamily/Ribonuclease H"/>
    <property type="match status" value="1"/>
</dbReference>
<comment type="caution">
    <text evidence="2">The sequence shown here is derived from an EMBL/GenBank/DDBJ whole genome shotgun (WGS) entry which is preliminary data.</text>
</comment>
<evidence type="ECO:0000256" key="1">
    <source>
        <dbReference type="SAM" id="MobiDB-lite"/>
    </source>
</evidence>
<dbReference type="Proteomes" id="UP000502823">
    <property type="component" value="Unassembled WGS sequence"/>
</dbReference>
<reference evidence="3" key="1">
    <citation type="submission" date="2020-01" db="EMBL/GenBank/DDBJ databases">
        <title>Draft genome sequence of the Termite Coptotermes fromosanus.</title>
        <authorList>
            <person name="Itakura S."/>
            <person name="Yosikawa Y."/>
            <person name="Umezawa K."/>
        </authorList>
    </citation>
    <scope>NUCLEOTIDE SEQUENCE [LARGE SCALE GENOMIC DNA]</scope>
</reference>
<dbReference type="InterPro" id="IPR052709">
    <property type="entry name" value="Transposase-MT_Hybrid"/>
</dbReference>
<keyword evidence="3" id="KW-1185">Reference proteome</keyword>
<feature type="region of interest" description="Disordered" evidence="1">
    <location>
        <begin position="42"/>
        <end position="63"/>
    </location>
</feature>
<accession>A0A6L2PEA4</accession>
<dbReference type="Pfam" id="PF01359">
    <property type="entry name" value="Transposase_1"/>
    <property type="match status" value="1"/>
</dbReference>
<protein>
    <submittedName>
        <fullName evidence="2">Uncharacterized protein</fullName>
    </submittedName>
</protein>
<dbReference type="PANTHER" id="PTHR46060">
    <property type="entry name" value="MARINER MOS1 TRANSPOSASE-LIKE PROTEIN"/>
    <property type="match status" value="1"/>
</dbReference>
<dbReference type="GO" id="GO:0003676">
    <property type="term" value="F:nucleic acid binding"/>
    <property type="evidence" value="ECO:0007669"/>
    <property type="project" value="InterPro"/>
</dbReference>
<sequence length="139" mass="16083">MVPKLLTPEQKEIRMNICADILQNVENDPDFLENIVTYPESKCQSMHWKSPSSPRQKKARQSKSKFKEMMIVFFDIRGIVHMHWVPEGRTVSQVYYRGVLTNLHEWGRSRLSNWCSKPIGEVVCVAGGVVGRTHQRKGK</sequence>
<dbReference type="PANTHER" id="PTHR46060:SF1">
    <property type="entry name" value="MARINER MOS1 TRANSPOSASE-LIKE PROTEIN"/>
    <property type="match status" value="1"/>
</dbReference>
<dbReference type="EMBL" id="BLKM01000257">
    <property type="protein sequence ID" value="GFG30831.1"/>
    <property type="molecule type" value="Genomic_DNA"/>
</dbReference>
<name>A0A6L2PEA4_COPFO</name>
<proteinExistence type="predicted"/>
<gene>
    <name evidence="2" type="ORF">Cfor_00759</name>
</gene>
<dbReference type="AlphaFoldDB" id="A0A6L2PEA4"/>
<organism evidence="2 3">
    <name type="scientific">Coptotermes formosanus</name>
    <name type="common">Formosan subterranean termite</name>
    <dbReference type="NCBI Taxonomy" id="36987"/>
    <lineage>
        <taxon>Eukaryota</taxon>
        <taxon>Metazoa</taxon>
        <taxon>Ecdysozoa</taxon>
        <taxon>Arthropoda</taxon>
        <taxon>Hexapoda</taxon>
        <taxon>Insecta</taxon>
        <taxon>Pterygota</taxon>
        <taxon>Neoptera</taxon>
        <taxon>Polyneoptera</taxon>
        <taxon>Dictyoptera</taxon>
        <taxon>Blattodea</taxon>
        <taxon>Blattoidea</taxon>
        <taxon>Termitoidae</taxon>
        <taxon>Rhinotermitidae</taxon>
        <taxon>Coptotermes</taxon>
    </lineage>
</organism>
<evidence type="ECO:0000313" key="2">
    <source>
        <dbReference type="EMBL" id="GFG30831.1"/>
    </source>
</evidence>
<dbReference type="InParanoid" id="A0A6L2PEA4"/>